<evidence type="ECO:0000313" key="3">
    <source>
        <dbReference type="Proteomes" id="UP000321323"/>
    </source>
</evidence>
<dbReference type="EMBL" id="CP136508">
    <property type="protein sequence ID" value="WUR13867.1"/>
    <property type="molecule type" value="Genomic_DNA"/>
</dbReference>
<accession>A0ABZ1UMY5</accession>
<keyword evidence="3" id="KW-1185">Reference proteome</keyword>
<name>A0ABZ1UMY5_9BURK</name>
<proteinExistence type="predicted"/>
<protein>
    <submittedName>
        <fullName evidence="2">Uncharacterized protein</fullName>
    </submittedName>
</protein>
<reference evidence="2 3" key="1">
    <citation type="journal article" date="2019" name="Int. J. Syst. Evol. Microbiol.">
        <title>The Draft Whole-Genome Sequence of the Antibiotic Producer Empedobacter haloabium ATCC 31962 Provides Indications for Its Taxonomic Reclassification.</title>
        <authorList>
            <person name="Miess H."/>
            <person name="Arlt P."/>
            <person name="Apel A.K."/>
            <person name="Weber T."/>
            <person name="Nieselt K."/>
            <person name="Hanssen F."/>
            <person name="Czemmel S."/>
            <person name="Nahnsen S."/>
            <person name="Gross H."/>
        </authorList>
    </citation>
    <scope>NUCLEOTIDE SEQUENCE [LARGE SCALE GENOMIC DNA]</scope>
    <source>
        <strain evidence="2 3">ATCC 31962</strain>
    </source>
</reference>
<evidence type="ECO:0000256" key="1">
    <source>
        <dbReference type="SAM" id="MobiDB-lite"/>
    </source>
</evidence>
<dbReference type="Proteomes" id="UP000321323">
    <property type="component" value="Chromosome"/>
</dbReference>
<feature type="compositionally biased region" description="Polar residues" evidence="1">
    <location>
        <begin position="64"/>
        <end position="79"/>
    </location>
</feature>
<sequence length="87" mass="9146">MIRRILVLGIVLSIMGAVAYFFGVGPAAACGVTAVAVYVYSMARRYSGVQSARSREKGEHAESGTASMITTRASDSSGNDDQDRGQV</sequence>
<organism evidence="2 3">
    <name type="scientific">[Empedobacter] haloabium</name>
    <dbReference type="NCBI Taxonomy" id="592317"/>
    <lineage>
        <taxon>Bacteria</taxon>
        <taxon>Pseudomonadati</taxon>
        <taxon>Pseudomonadota</taxon>
        <taxon>Betaproteobacteria</taxon>
        <taxon>Burkholderiales</taxon>
        <taxon>Oxalobacteraceae</taxon>
        <taxon>Telluria group</taxon>
        <taxon>Telluria group incertae sedis</taxon>
    </lineage>
</organism>
<feature type="compositionally biased region" description="Basic and acidic residues" evidence="1">
    <location>
        <begin position="53"/>
        <end position="62"/>
    </location>
</feature>
<evidence type="ECO:0000313" key="2">
    <source>
        <dbReference type="EMBL" id="WUR13867.1"/>
    </source>
</evidence>
<feature type="region of interest" description="Disordered" evidence="1">
    <location>
        <begin position="49"/>
        <end position="87"/>
    </location>
</feature>
<gene>
    <name evidence="2" type="ORF">E7V67_001815</name>
</gene>